<dbReference type="EMBL" id="CALTRL010000447">
    <property type="protein sequence ID" value="CAH7668148.1"/>
    <property type="molecule type" value="Genomic_DNA"/>
</dbReference>
<gene>
    <name evidence="6" type="ORF">PPACK8108_LOCUS2616</name>
</gene>
<comment type="subcellular location">
    <subcellularLocation>
        <location evidence="1">Mitochondrion membrane</location>
        <topology evidence="1">Multi-pass membrane protein</topology>
    </subcellularLocation>
</comment>
<proteinExistence type="predicted"/>
<dbReference type="PANTHER" id="PTHR28234:SF1">
    <property type="entry name" value="NUCLEAR CONTROL OF ATPASE PROTEIN 2"/>
    <property type="match status" value="1"/>
</dbReference>
<accession>A0AAV0AJH5</accession>
<dbReference type="AlphaFoldDB" id="A0AAV0AJH5"/>
<feature type="non-terminal residue" evidence="6">
    <location>
        <position position="1"/>
    </location>
</feature>
<evidence type="ECO:0000256" key="4">
    <source>
        <dbReference type="ARBA" id="ARBA00023128"/>
    </source>
</evidence>
<comment type="caution">
    <text evidence="6">The sequence shown here is derived from an EMBL/GenBank/DDBJ whole genome shotgun (WGS) entry which is preliminary data.</text>
</comment>
<keyword evidence="2" id="KW-0812">Transmembrane</keyword>
<evidence type="ECO:0000256" key="3">
    <source>
        <dbReference type="ARBA" id="ARBA00022989"/>
    </source>
</evidence>
<organism evidence="6 7">
    <name type="scientific">Phakopsora pachyrhizi</name>
    <name type="common">Asian soybean rust disease fungus</name>
    <dbReference type="NCBI Taxonomy" id="170000"/>
    <lineage>
        <taxon>Eukaryota</taxon>
        <taxon>Fungi</taxon>
        <taxon>Dikarya</taxon>
        <taxon>Basidiomycota</taxon>
        <taxon>Pucciniomycotina</taxon>
        <taxon>Pucciniomycetes</taxon>
        <taxon>Pucciniales</taxon>
        <taxon>Phakopsoraceae</taxon>
        <taxon>Phakopsora</taxon>
    </lineage>
</organism>
<keyword evidence="7" id="KW-1185">Reference proteome</keyword>
<name>A0AAV0AJH5_PHAPC</name>
<dbReference type="Pfam" id="PF08637">
    <property type="entry name" value="NCA2"/>
    <property type="match status" value="1"/>
</dbReference>
<dbReference type="Proteomes" id="UP001153365">
    <property type="component" value="Unassembled WGS sequence"/>
</dbReference>
<evidence type="ECO:0000256" key="5">
    <source>
        <dbReference type="ARBA" id="ARBA00023136"/>
    </source>
</evidence>
<dbReference type="GO" id="GO:0005741">
    <property type="term" value="C:mitochondrial outer membrane"/>
    <property type="evidence" value="ECO:0007669"/>
    <property type="project" value="TreeGrafter"/>
</dbReference>
<sequence length="103" mass="11907">IFRATINRFFKGWVIRPIEYIIKTLRAGKSSSLEIMSKDGLNSELHSLERMAISFGRENCAKGQTGQSDYYFEGLGTGNRGDYLFHIIVLQQFFQKLNFYPDD</sequence>
<reference evidence="6" key="1">
    <citation type="submission" date="2022-06" db="EMBL/GenBank/DDBJ databases">
        <authorList>
            <consortium name="SYNGENTA / RWTH Aachen University"/>
        </authorList>
    </citation>
    <scope>NUCLEOTIDE SEQUENCE</scope>
</reference>
<protein>
    <submittedName>
        <fullName evidence="6">Uncharacterized protein</fullName>
    </submittedName>
</protein>
<dbReference type="PANTHER" id="PTHR28234">
    <property type="entry name" value="NUCLEAR CONTROL OF ATPASE PROTEIN 2"/>
    <property type="match status" value="1"/>
</dbReference>
<evidence type="ECO:0000313" key="6">
    <source>
        <dbReference type="EMBL" id="CAH7668148.1"/>
    </source>
</evidence>
<evidence type="ECO:0000313" key="7">
    <source>
        <dbReference type="Proteomes" id="UP001153365"/>
    </source>
</evidence>
<keyword evidence="3" id="KW-1133">Transmembrane helix</keyword>
<evidence type="ECO:0000256" key="2">
    <source>
        <dbReference type="ARBA" id="ARBA00022692"/>
    </source>
</evidence>
<keyword evidence="4" id="KW-0496">Mitochondrion</keyword>
<dbReference type="InterPro" id="IPR013946">
    <property type="entry name" value="NCA2-like"/>
</dbReference>
<evidence type="ECO:0000256" key="1">
    <source>
        <dbReference type="ARBA" id="ARBA00004225"/>
    </source>
</evidence>
<keyword evidence="5" id="KW-0472">Membrane</keyword>